<reference evidence="2 3" key="1">
    <citation type="submission" date="2009-11" db="EMBL/GenBank/DDBJ databases">
        <authorList>
            <person name="Weinstock G."/>
            <person name="Sodergren E."/>
            <person name="Clifton S."/>
            <person name="Fulton L."/>
            <person name="Fulton B."/>
            <person name="Courtney L."/>
            <person name="Fronick C."/>
            <person name="Harrison M."/>
            <person name="Strong C."/>
            <person name="Farmer C."/>
            <person name="Delahaunty K."/>
            <person name="Markovic C."/>
            <person name="Hall O."/>
            <person name="Minx P."/>
            <person name="Tomlinson C."/>
            <person name="Mitreva M."/>
            <person name="Nelson J."/>
            <person name="Hou S."/>
            <person name="Wollam A."/>
            <person name="Pepin K.H."/>
            <person name="Johnson M."/>
            <person name="Bhonagiri V."/>
            <person name="Nash W.E."/>
            <person name="Warren W."/>
            <person name="Chinwalla A."/>
            <person name="Mardis E.R."/>
            <person name="Wilson R.K."/>
        </authorList>
    </citation>
    <scope>NUCLEOTIDE SEQUENCE [LARGE SCALE GENOMIC DNA]</scope>
    <source>
        <strain evidence="2 3">F0302</strain>
    </source>
</reference>
<sequence>MLTIKGLACILNFKRFPYMTKNIRTAVTMGLFLLASTPLLALNHQTDSVGKRDLTQELSYQLTWQESLSKGKTPLWLTANRYGLSSLKRTNGYLRAAIERPLQRDSARRWGIGYGIDLVLPNGFTSQFVVQQAFVEARWLHGVLTIGAKEQPMELKDNMLSSGSQTFGINARSIPQVRIALPEYWILPFTKSWLRLKGHIAYGKPTDDAWQRSFTEKQNRYTKGTFYHSKAGYLMIGNPERNFPFSVELGLEMACQFGGKSYLRDGNRMKETKSSNSLRSFWNAFFPGGTDVTDGNFINAEGNQVGSWVARLNYDNAKWGLSFYADQYFEDNSEMIHINKNGWGKGADKHRHVKSKYFAYDFKDWMLGAELRLKQTPWLRKMVVEYLYTKYQGGPVYHDHTANINEHICGRDSYYNHYLFTGWQHWGMVMGNPLYMSPLYNTDGTIEVKNNRFIAWHLGAEGRLSEGLNYRLLATYQKGFGTYYEFYSDPRKNFSLLLEAGYTCPKGSRFADWSVKGAFGLDRGKLYGNNTGLQFTITKSGVLNFKRTRK</sequence>
<feature type="signal peptide" evidence="1">
    <location>
        <begin position="1"/>
        <end position="41"/>
    </location>
</feature>
<dbReference type="EMBL" id="ACUZ02000037">
    <property type="protein sequence ID" value="EFB31437.1"/>
    <property type="molecule type" value="Genomic_DNA"/>
</dbReference>
<protein>
    <recommendedName>
        <fullName evidence="4">Capsule assembly protein Wzi</fullName>
    </recommendedName>
</protein>
<gene>
    <name evidence="2" type="ORF">HMPREF0971_02285</name>
</gene>
<name>D1QTF7_9BACT</name>
<evidence type="ECO:0000313" key="3">
    <source>
        <dbReference type="Proteomes" id="UP000004079"/>
    </source>
</evidence>
<organism evidence="2 3">
    <name type="scientific">Segatella oris F0302</name>
    <dbReference type="NCBI Taxonomy" id="649760"/>
    <lineage>
        <taxon>Bacteria</taxon>
        <taxon>Pseudomonadati</taxon>
        <taxon>Bacteroidota</taxon>
        <taxon>Bacteroidia</taxon>
        <taxon>Bacteroidales</taxon>
        <taxon>Prevotellaceae</taxon>
        <taxon>Segatella</taxon>
    </lineage>
</organism>
<accession>D1QTF7</accession>
<feature type="chain" id="PRO_5003026340" description="Capsule assembly protein Wzi" evidence="1">
    <location>
        <begin position="42"/>
        <end position="550"/>
    </location>
</feature>
<keyword evidence="1" id="KW-0732">Signal</keyword>
<evidence type="ECO:0000256" key="1">
    <source>
        <dbReference type="SAM" id="SignalP"/>
    </source>
</evidence>
<dbReference type="STRING" id="649760.HMPREF0971_02285"/>
<evidence type="ECO:0008006" key="4">
    <source>
        <dbReference type="Google" id="ProtNLM"/>
    </source>
</evidence>
<dbReference type="Proteomes" id="UP000004079">
    <property type="component" value="Unassembled WGS sequence"/>
</dbReference>
<evidence type="ECO:0000313" key="2">
    <source>
        <dbReference type="EMBL" id="EFB31437.1"/>
    </source>
</evidence>
<dbReference type="HOGENOM" id="CLU_038260_0_0_10"/>
<dbReference type="AlphaFoldDB" id="D1QTF7"/>
<proteinExistence type="predicted"/>
<comment type="caution">
    <text evidence="2">The sequence shown here is derived from an EMBL/GenBank/DDBJ whole genome shotgun (WGS) entry which is preliminary data.</text>
</comment>